<feature type="non-terminal residue" evidence="1">
    <location>
        <position position="1"/>
    </location>
</feature>
<accession>B6V6T9</accession>
<evidence type="ECO:0000313" key="1">
    <source>
        <dbReference type="EMBL" id="ACI87812.1"/>
    </source>
</evidence>
<sequence length="114" mass="12715">DGSDKRKTPWPSQGARKGALRDFLLIFDQLVLLLLKWILFRFVPSDSATGGSRSAPIWKGHIDGGGRGAESLRILSACLSYIFNKMCWLGFSCCNYDVLFRPSAFYLVYLCVGS</sequence>
<reference evidence="1" key="1">
    <citation type="submission" date="2008-09" db="EMBL/GenBank/DDBJ databases">
        <title>Cloning and characterization of cold regulated sequences in cypress (Cupressus sempervirens).</title>
        <authorList>
            <person name="Pedron L."/>
            <person name="Baldi P."/>
            <person name="La Porta N."/>
        </authorList>
    </citation>
    <scope>NUCLEOTIDE SEQUENCE</scope>
    <source>
        <strain evidence="1">Cyplp083</strain>
    </source>
</reference>
<dbReference type="EMBL" id="FJ237492">
    <property type="protein sequence ID" value="ACI87812.1"/>
    <property type="molecule type" value="mRNA"/>
</dbReference>
<name>B6V6T9_CUPSE</name>
<proteinExistence type="evidence at transcript level"/>
<dbReference type="AlphaFoldDB" id="B6V6T9"/>
<protein>
    <submittedName>
        <fullName evidence="1">Uncharacterized protein</fullName>
    </submittedName>
</protein>
<organism evidence="1">
    <name type="scientific">Cupressus sempervirens</name>
    <name type="common">Italian cypress</name>
    <dbReference type="NCBI Taxonomy" id="13469"/>
    <lineage>
        <taxon>Eukaryota</taxon>
        <taxon>Viridiplantae</taxon>
        <taxon>Streptophyta</taxon>
        <taxon>Embryophyta</taxon>
        <taxon>Tracheophyta</taxon>
        <taxon>Spermatophyta</taxon>
        <taxon>Pinopsida</taxon>
        <taxon>Pinidae</taxon>
        <taxon>Conifers II</taxon>
        <taxon>Cupressales</taxon>
        <taxon>Cupressaceae</taxon>
        <taxon>Cupressus</taxon>
    </lineage>
</organism>